<evidence type="ECO:0000256" key="5">
    <source>
        <dbReference type="ARBA" id="ARBA00022989"/>
    </source>
</evidence>
<dbReference type="CDD" id="cd06173">
    <property type="entry name" value="MFS_MefA_like"/>
    <property type="match status" value="1"/>
</dbReference>
<feature type="transmembrane region" description="Helical" evidence="7">
    <location>
        <begin position="15"/>
        <end position="38"/>
    </location>
</feature>
<comment type="subcellular location">
    <subcellularLocation>
        <location evidence="1">Cell membrane</location>
        <topology evidence="1">Multi-pass membrane protein</topology>
    </subcellularLocation>
</comment>
<feature type="transmembrane region" description="Helical" evidence="7">
    <location>
        <begin position="144"/>
        <end position="165"/>
    </location>
</feature>
<feature type="transmembrane region" description="Helical" evidence="7">
    <location>
        <begin position="105"/>
        <end position="123"/>
    </location>
</feature>
<evidence type="ECO:0000313" key="10">
    <source>
        <dbReference type="Proteomes" id="UP001646157"/>
    </source>
</evidence>
<organism evidence="9 10">
    <name type="scientific">Rossellomorea pakistanensis</name>
    <dbReference type="NCBI Taxonomy" id="992288"/>
    <lineage>
        <taxon>Bacteria</taxon>
        <taxon>Bacillati</taxon>
        <taxon>Bacillota</taxon>
        <taxon>Bacilli</taxon>
        <taxon>Bacillales</taxon>
        <taxon>Bacillaceae</taxon>
        <taxon>Rossellomorea</taxon>
    </lineage>
</organism>
<dbReference type="Pfam" id="PF07690">
    <property type="entry name" value="MFS_1"/>
    <property type="match status" value="1"/>
</dbReference>
<keyword evidence="3" id="KW-1003">Cell membrane</keyword>
<evidence type="ECO:0000313" key="9">
    <source>
        <dbReference type="EMBL" id="MBM7585613.1"/>
    </source>
</evidence>
<dbReference type="Gene3D" id="1.20.1250.20">
    <property type="entry name" value="MFS general substrate transporter like domains"/>
    <property type="match status" value="1"/>
</dbReference>
<accession>A0ABS2NCP3</accession>
<feature type="transmembrane region" description="Helical" evidence="7">
    <location>
        <begin position="223"/>
        <end position="248"/>
    </location>
</feature>
<sequence length="415" mass="45675">MEKSTNMSAFFKNRFIRAILISGLFLQLGIWIRNFAVLLFVMEKTNGDPLAVSMISVAEFAPIFVFSIIGGTFADRWKPKKTMVWCDLLSAISVFSVLATLMFATWHAVFFAMLLSAILSQFSQPSGMKLFKIHVPKEQLQMGMSIYQTMFAIFMIIGPIIGTFVFQQYGIYLSIAITGVMFLLSAGALLFLPADKTEEEKEEKTTLLQELGQGFKYVKNNRFLTILGGNFLVAGLAIGLIQPLGIFIVTEQLGMPKEFLQWLLAVNGIAMVIGGIMALALSKKVSPIRMLAIGMAVDAVMISVVGFSNVVWITLVAQFFNGLMLPAIQISINTMILENSEENFVGRVNGIMTPLFMGGMVIMMSLAGVLKELMSLTIAYQAAAILFVIGIALIFPLLIMPNHPGQDKKAKVEVQ</sequence>
<keyword evidence="4 7" id="KW-0812">Transmembrane</keyword>
<name>A0ABS2NCP3_9BACI</name>
<feature type="transmembrane region" description="Helical" evidence="7">
    <location>
        <begin position="344"/>
        <end position="366"/>
    </location>
</feature>
<feature type="transmembrane region" description="Helical" evidence="7">
    <location>
        <begin position="171"/>
        <end position="192"/>
    </location>
</feature>
<feature type="transmembrane region" description="Helical" evidence="7">
    <location>
        <begin position="288"/>
        <end position="305"/>
    </location>
</feature>
<evidence type="ECO:0000256" key="6">
    <source>
        <dbReference type="ARBA" id="ARBA00023136"/>
    </source>
</evidence>
<evidence type="ECO:0000256" key="3">
    <source>
        <dbReference type="ARBA" id="ARBA00022475"/>
    </source>
</evidence>
<evidence type="ECO:0000256" key="2">
    <source>
        <dbReference type="ARBA" id="ARBA00022448"/>
    </source>
</evidence>
<feature type="domain" description="Major facilitator superfamily (MFS) profile" evidence="8">
    <location>
        <begin position="223"/>
        <end position="415"/>
    </location>
</feature>
<proteinExistence type="predicted"/>
<keyword evidence="10" id="KW-1185">Reference proteome</keyword>
<feature type="transmembrane region" description="Helical" evidence="7">
    <location>
        <begin position="260"/>
        <end position="281"/>
    </location>
</feature>
<dbReference type="Proteomes" id="UP001646157">
    <property type="component" value="Unassembled WGS sequence"/>
</dbReference>
<dbReference type="RefSeq" id="WP_205171923.1">
    <property type="nucleotide sequence ID" value="NZ_JAFBDZ010000002.1"/>
</dbReference>
<evidence type="ECO:0000259" key="8">
    <source>
        <dbReference type="PROSITE" id="PS50850"/>
    </source>
</evidence>
<keyword evidence="6 7" id="KW-0472">Membrane</keyword>
<dbReference type="InterPro" id="IPR036259">
    <property type="entry name" value="MFS_trans_sf"/>
</dbReference>
<keyword evidence="2" id="KW-0813">Transport</keyword>
<gene>
    <name evidence="9" type="ORF">JOC86_002155</name>
</gene>
<feature type="transmembrane region" description="Helical" evidence="7">
    <location>
        <begin position="82"/>
        <end position="99"/>
    </location>
</feature>
<dbReference type="InterPro" id="IPR011701">
    <property type="entry name" value="MFS"/>
</dbReference>
<feature type="transmembrane region" description="Helical" evidence="7">
    <location>
        <begin position="50"/>
        <end position="70"/>
    </location>
</feature>
<dbReference type="InterPro" id="IPR020846">
    <property type="entry name" value="MFS_dom"/>
</dbReference>
<dbReference type="PANTHER" id="PTHR43266">
    <property type="entry name" value="MACROLIDE-EFFLUX PROTEIN"/>
    <property type="match status" value="1"/>
</dbReference>
<comment type="caution">
    <text evidence="9">The sequence shown here is derived from an EMBL/GenBank/DDBJ whole genome shotgun (WGS) entry which is preliminary data.</text>
</comment>
<evidence type="ECO:0000256" key="1">
    <source>
        <dbReference type="ARBA" id="ARBA00004651"/>
    </source>
</evidence>
<dbReference type="SUPFAM" id="SSF103473">
    <property type="entry name" value="MFS general substrate transporter"/>
    <property type="match status" value="1"/>
</dbReference>
<evidence type="ECO:0000256" key="7">
    <source>
        <dbReference type="SAM" id="Phobius"/>
    </source>
</evidence>
<dbReference type="PROSITE" id="PS50850">
    <property type="entry name" value="MFS"/>
    <property type="match status" value="1"/>
</dbReference>
<keyword evidence="5 7" id="KW-1133">Transmembrane helix</keyword>
<feature type="transmembrane region" description="Helical" evidence="7">
    <location>
        <begin position="378"/>
        <end position="399"/>
    </location>
</feature>
<dbReference type="EMBL" id="JAFBDZ010000002">
    <property type="protein sequence ID" value="MBM7585613.1"/>
    <property type="molecule type" value="Genomic_DNA"/>
</dbReference>
<feature type="transmembrane region" description="Helical" evidence="7">
    <location>
        <begin position="311"/>
        <end position="332"/>
    </location>
</feature>
<evidence type="ECO:0000256" key="4">
    <source>
        <dbReference type="ARBA" id="ARBA00022692"/>
    </source>
</evidence>
<protein>
    <submittedName>
        <fullName evidence="9">MFS family permease</fullName>
    </submittedName>
</protein>
<reference evidence="9 10" key="1">
    <citation type="submission" date="2021-01" db="EMBL/GenBank/DDBJ databases">
        <title>Genomic Encyclopedia of Type Strains, Phase IV (KMG-IV): sequencing the most valuable type-strain genomes for metagenomic binning, comparative biology and taxonomic classification.</title>
        <authorList>
            <person name="Goeker M."/>
        </authorList>
    </citation>
    <scope>NUCLEOTIDE SEQUENCE [LARGE SCALE GENOMIC DNA]</scope>
    <source>
        <strain evidence="9 10">DSM 24834</strain>
    </source>
</reference>
<dbReference type="PANTHER" id="PTHR43266:SF8">
    <property type="entry name" value="MACROLIDE-EFFLUX PROTEIN"/>
    <property type="match status" value="1"/>
</dbReference>